<protein>
    <submittedName>
        <fullName evidence="7">Histone H1 linker</fullName>
    </submittedName>
</protein>
<evidence type="ECO:0000256" key="3">
    <source>
        <dbReference type="ARBA" id="ARBA00022454"/>
    </source>
</evidence>
<evidence type="ECO:0000256" key="4">
    <source>
        <dbReference type="ARBA" id="ARBA00023125"/>
    </source>
</evidence>
<evidence type="ECO:0000313" key="7">
    <source>
        <dbReference type="EMBL" id="GFH24806.1"/>
    </source>
</evidence>
<dbReference type="PANTHER" id="PTHR11467:SF36">
    <property type="entry name" value="HISTONE 24-RELATED"/>
    <property type="match status" value="1"/>
</dbReference>
<dbReference type="SMART" id="SM00526">
    <property type="entry name" value="H15"/>
    <property type="match status" value="1"/>
</dbReference>
<comment type="subcellular location">
    <subcellularLocation>
        <location evidence="2">Chromosome</location>
    </subcellularLocation>
    <subcellularLocation>
        <location evidence="1">Nucleus</location>
    </subcellularLocation>
</comment>
<dbReference type="EMBL" id="BLLF01002636">
    <property type="protein sequence ID" value="GFH24806.1"/>
    <property type="molecule type" value="Genomic_DNA"/>
</dbReference>
<dbReference type="GO" id="GO:0003690">
    <property type="term" value="F:double-stranded DNA binding"/>
    <property type="evidence" value="ECO:0007669"/>
    <property type="project" value="TreeGrafter"/>
</dbReference>
<dbReference type="SUPFAM" id="SSF46785">
    <property type="entry name" value="Winged helix' DNA-binding domain"/>
    <property type="match status" value="1"/>
</dbReference>
<evidence type="ECO:0000256" key="1">
    <source>
        <dbReference type="ARBA" id="ARBA00004123"/>
    </source>
</evidence>
<dbReference type="CDD" id="cd00073">
    <property type="entry name" value="H15"/>
    <property type="match status" value="1"/>
</dbReference>
<keyword evidence="5" id="KW-0539">Nucleus</keyword>
<feature type="domain" description="H15" evidence="6">
    <location>
        <begin position="15"/>
        <end position="85"/>
    </location>
</feature>
<dbReference type="Gene3D" id="1.10.10.10">
    <property type="entry name" value="Winged helix-like DNA-binding domain superfamily/Winged helix DNA-binding domain"/>
    <property type="match status" value="1"/>
</dbReference>
<organism evidence="7 8">
    <name type="scientific">Haematococcus lacustris</name>
    <name type="common">Green alga</name>
    <name type="synonym">Haematococcus pluvialis</name>
    <dbReference type="NCBI Taxonomy" id="44745"/>
    <lineage>
        <taxon>Eukaryota</taxon>
        <taxon>Viridiplantae</taxon>
        <taxon>Chlorophyta</taxon>
        <taxon>core chlorophytes</taxon>
        <taxon>Chlorophyceae</taxon>
        <taxon>CS clade</taxon>
        <taxon>Chlamydomonadales</taxon>
        <taxon>Haematococcaceae</taxon>
        <taxon>Haematococcus</taxon>
    </lineage>
</organism>
<accession>A0A6A0A0C6</accession>
<dbReference type="Proteomes" id="UP000485058">
    <property type="component" value="Unassembled WGS sequence"/>
</dbReference>
<dbReference type="InterPro" id="IPR036390">
    <property type="entry name" value="WH_DNA-bd_sf"/>
</dbReference>
<dbReference type="AlphaFoldDB" id="A0A6A0A0C6"/>
<dbReference type="GO" id="GO:0031492">
    <property type="term" value="F:nucleosomal DNA binding"/>
    <property type="evidence" value="ECO:0007669"/>
    <property type="project" value="TreeGrafter"/>
</dbReference>
<gene>
    <name evidence="7" type="ORF">HaLaN_22666</name>
</gene>
<evidence type="ECO:0000256" key="2">
    <source>
        <dbReference type="ARBA" id="ARBA00004286"/>
    </source>
</evidence>
<keyword evidence="3" id="KW-0158">Chromosome</keyword>
<dbReference type="GO" id="GO:0030261">
    <property type="term" value="P:chromosome condensation"/>
    <property type="evidence" value="ECO:0007669"/>
    <property type="project" value="TreeGrafter"/>
</dbReference>
<sequence>MVPMRMTRTMTGLRLYPGFTAMIVESITALKERTGSSQHAIKKWFEAKYAKDLPSTWEKILSVQLKRMAQTGALVKVKASFELGEATKKASTPRKPAAPKAVIYSVKPAAAAEHKKVAAGTKKPAAPKKVTASRITFSRNTFSTPRVSS</sequence>
<dbReference type="GO" id="GO:0006334">
    <property type="term" value="P:nucleosome assembly"/>
    <property type="evidence" value="ECO:0007669"/>
    <property type="project" value="InterPro"/>
</dbReference>
<dbReference type="InterPro" id="IPR036388">
    <property type="entry name" value="WH-like_DNA-bd_sf"/>
</dbReference>
<dbReference type="PROSITE" id="PS51504">
    <property type="entry name" value="H15"/>
    <property type="match status" value="1"/>
</dbReference>
<name>A0A6A0A0C6_HAELA</name>
<reference evidence="7 8" key="1">
    <citation type="submission" date="2020-02" db="EMBL/GenBank/DDBJ databases">
        <title>Draft genome sequence of Haematococcus lacustris strain NIES-144.</title>
        <authorList>
            <person name="Morimoto D."/>
            <person name="Nakagawa S."/>
            <person name="Yoshida T."/>
            <person name="Sawayama S."/>
        </authorList>
    </citation>
    <scope>NUCLEOTIDE SEQUENCE [LARGE SCALE GENOMIC DNA]</scope>
    <source>
        <strain evidence="7 8">NIES-144</strain>
    </source>
</reference>
<comment type="caution">
    <text evidence="7">The sequence shown here is derived from an EMBL/GenBank/DDBJ whole genome shotgun (WGS) entry which is preliminary data.</text>
</comment>
<keyword evidence="4" id="KW-0238">DNA-binding</keyword>
<evidence type="ECO:0000259" key="6">
    <source>
        <dbReference type="PROSITE" id="PS51504"/>
    </source>
</evidence>
<proteinExistence type="predicted"/>
<dbReference type="PANTHER" id="PTHR11467">
    <property type="entry name" value="HISTONE H1"/>
    <property type="match status" value="1"/>
</dbReference>
<keyword evidence="8" id="KW-1185">Reference proteome</keyword>
<dbReference type="InterPro" id="IPR005818">
    <property type="entry name" value="Histone_H1/H5_H15"/>
</dbReference>
<dbReference type="Pfam" id="PF00538">
    <property type="entry name" value="Linker_histone"/>
    <property type="match status" value="1"/>
</dbReference>
<dbReference type="GO" id="GO:0045910">
    <property type="term" value="P:negative regulation of DNA recombination"/>
    <property type="evidence" value="ECO:0007669"/>
    <property type="project" value="TreeGrafter"/>
</dbReference>
<evidence type="ECO:0000313" key="8">
    <source>
        <dbReference type="Proteomes" id="UP000485058"/>
    </source>
</evidence>
<evidence type="ECO:0000256" key="5">
    <source>
        <dbReference type="ARBA" id="ARBA00023242"/>
    </source>
</evidence>
<dbReference type="GO" id="GO:0000786">
    <property type="term" value="C:nucleosome"/>
    <property type="evidence" value="ECO:0007669"/>
    <property type="project" value="InterPro"/>
</dbReference>
<dbReference type="GO" id="GO:0005634">
    <property type="term" value="C:nucleus"/>
    <property type="evidence" value="ECO:0007669"/>
    <property type="project" value="UniProtKB-SubCell"/>
</dbReference>